<dbReference type="CDD" id="cd18604">
    <property type="entry name" value="ABC_6TM_VMR1_D2_like"/>
    <property type="match status" value="1"/>
</dbReference>
<dbReference type="PROSITE" id="PS00211">
    <property type="entry name" value="ABC_TRANSPORTER_1"/>
    <property type="match status" value="1"/>
</dbReference>
<dbReference type="SMART" id="SM00382">
    <property type="entry name" value="AAA"/>
    <property type="match status" value="2"/>
</dbReference>
<evidence type="ECO:0000256" key="12">
    <source>
        <dbReference type="SAM" id="MobiDB-lite"/>
    </source>
</evidence>
<evidence type="ECO:0000256" key="1">
    <source>
        <dbReference type="ARBA" id="ARBA00004141"/>
    </source>
</evidence>
<evidence type="ECO:0000256" key="8">
    <source>
        <dbReference type="ARBA" id="ARBA00022840"/>
    </source>
</evidence>
<dbReference type="InterPro" id="IPR011527">
    <property type="entry name" value="ABC1_TM_dom"/>
</dbReference>
<feature type="transmembrane region" description="Helical" evidence="13">
    <location>
        <begin position="100"/>
        <end position="118"/>
    </location>
</feature>
<dbReference type="InterPro" id="IPR027417">
    <property type="entry name" value="P-loop_NTPase"/>
</dbReference>
<keyword evidence="7" id="KW-0547">Nucleotide-binding</keyword>
<dbReference type="PANTHER" id="PTHR24223">
    <property type="entry name" value="ATP-BINDING CASSETTE SUB-FAMILY C"/>
    <property type="match status" value="1"/>
</dbReference>
<dbReference type="InterPro" id="IPR017871">
    <property type="entry name" value="ABC_transporter-like_CS"/>
</dbReference>
<feature type="transmembrane region" description="Helical" evidence="13">
    <location>
        <begin position="130"/>
        <end position="149"/>
    </location>
</feature>
<feature type="compositionally biased region" description="Basic and acidic residues" evidence="12">
    <location>
        <begin position="391"/>
        <end position="404"/>
    </location>
</feature>
<evidence type="ECO:0000256" key="2">
    <source>
        <dbReference type="ARBA" id="ARBA00009726"/>
    </source>
</evidence>
<dbReference type="InterPro" id="IPR050173">
    <property type="entry name" value="ABC_transporter_C-like"/>
</dbReference>
<comment type="similarity">
    <text evidence="2">Belongs to the ABC transporter superfamily. ABCC family. Conjugate transporter (TC 3.A.1.208) subfamily.</text>
</comment>
<dbReference type="FunFam" id="1.20.1560.10:FF:000013">
    <property type="entry name" value="ABC transporter C family member 2"/>
    <property type="match status" value="1"/>
</dbReference>
<feature type="transmembrane region" description="Helical" evidence="13">
    <location>
        <begin position="575"/>
        <end position="602"/>
    </location>
</feature>
<dbReference type="InterPro" id="IPR036640">
    <property type="entry name" value="ABC1_TM_sf"/>
</dbReference>
<dbReference type="GO" id="GO:0016020">
    <property type="term" value="C:membrane"/>
    <property type="evidence" value="ECO:0007669"/>
    <property type="project" value="UniProtKB-SubCell"/>
</dbReference>
<feature type="transmembrane region" description="Helical" evidence="13">
    <location>
        <begin position="28"/>
        <end position="52"/>
    </location>
</feature>
<keyword evidence="5 13" id="KW-0812">Transmembrane</keyword>
<organism evidence="16 17">
    <name type="scientific">Carpinus fangiana</name>
    <dbReference type="NCBI Taxonomy" id="176857"/>
    <lineage>
        <taxon>Eukaryota</taxon>
        <taxon>Viridiplantae</taxon>
        <taxon>Streptophyta</taxon>
        <taxon>Embryophyta</taxon>
        <taxon>Tracheophyta</taxon>
        <taxon>Spermatophyta</taxon>
        <taxon>Magnoliopsida</taxon>
        <taxon>eudicotyledons</taxon>
        <taxon>Gunneridae</taxon>
        <taxon>Pentapetalae</taxon>
        <taxon>rosids</taxon>
        <taxon>fabids</taxon>
        <taxon>Fagales</taxon>
        <taxon>Betulaceae</taxon>
        <taxon>Carpinus</taxon>
    </lineage>
</organism>
<evidence type="ECO:0000313" key="16">
    <source>
        <dbReference type="EMBL" id="KAB8343200.1"/>
    </source>
</evidence>
<dbReference type="FunFam" id="3.40.50.300:FF:000610">
    <property type="entry name" value="Multidrug resistance-associated ABC transporter"/>
    <property type="match status" value="1"/>
</dbReference>
<feature type="transmembrane region" description="Helical" evidence="13">
    <location>
        <begin position="1134"/>
        <end position="1155"/>
    </location>
</feature>
<evidence type="ECO:0000259" key="15">
    <source>
        <dbReference type="PROSITE" id="PS50929"/>
    </source>
</evidence>
<evidence type="ECO:0000256" key="10">
    <source>
        <dbReference type="ARBA" id="ARBA00023136"/>
    </source>
</evidence>
<evidence type="ECO:0000256" key="6">
    <source>
        <dbReference type="ARBA" id="ARBA00022737"/>
    </source>
</evidence>
<feature type="compositionally biased region" description="Basic and acidic residues" evidence="12">
    <location>
        <begin position="933"/>
        <end position="945"/>
    </location>
</feature>
<keyword evidence="10 13" id="KW-0472">Membrane</keyword>
<dbReference type="GO" id="GO:0008559">
    <property type="term" value="F:ABC-type xenobiotic transporter activity"/>
    <property type="evidence" value="ECO:0007669"/>
    <property type="project" value="UniProtKB-EC"/>
</dbReference>
<dbReference type="Proteomes" id="UP000327013">
    <property type="component" value="Unassembled WGS sequence"/>
</dbReference>
<evidence type="ECO:0000256" key="11">
    <source>
        <dbReference type="ARBA" id="ARBA00034018"/>
    </source>
</evidence>
<evidence type="ECO:0000256" key="3">
    <source>
        <dbReference type="ARBA" id="ARBA00012191"/>
    </source>
</evidence>
<evidence type="ECO:0000259" key="14">
    <source>
        <dbReference type="PROSITE" id="PS50893"/>
    </source>
</evidence>
<dbReference type="Gene3D" id="1.20.1560.10">
    <property type="entry name" value="ABC transporter type 1, transmembrane domain"/>
    <property type="match status" value="2"/>
</dbReference>
<dbReference type="EC" id="7.6.2.2" evidence="3"/>
<evidence type="ECO:0000256" key="4">
    <source>
        <dbReference type="ARBA" id="ARBA00022448"/>
    </source>
</evidence>
<gene>
    <name evidence="16" type="ORF">FH972_022790</name>
</gene>
<proteinExistence type="inferred from homology"/>
<accession>A0A5N6KTK8</accession>
<feature type="transmembrane region" description="Helical" evidence="13">
    <location>
        <begin position="161"/>
        <end position="179"/>
    </location>
</feature>
<feature type="domain" description="ABC transmembrane type-1" evidence="15">
    <location>
        <begin position="453"/>
        <end position="637"/>
    </location>
</feature>
<dbReference type="Pfam" id="PF00005">
    <property type="entry name" value="ABC_tran"/>
    <property type="match status" value="2"/>
</dbReference>
<feature type="transmembrane region" description="Helical" evidence="13">
    <location>
        <begin position="191"/>
        <end position="212"/>
    </location>
</feature>
<evidence type="ECO:0000256" key="7">
    <source>
        <dbReference type="ARBA" id="ARBA00022741"/>
    </source>
</evidence>
<dbReference type="Gene3D" id="3.40.50.300">
    <property type="entry name" value="P-loop containing nucleotide triphosphate hydrolases"/>
    <property type="match status" value="2"/>
</dbReference>
<dbReference type="OrthoDB" id="6500128at2759"/>
<keyword evidence="8" id="KW-0067">ATP-binding</keyword>
<comment type="catalytic activity">
    <reaction evidence="11">
        <text>ATP + H2O + xenobioticSide 1 = ADP + phosphate + xenobioticSide 2.</text>
        <dbReference type="EC" id="7.6.2.2"/>
    </reaction>
</comment>
<dbReference type="InterPro" id="IPR003593">
    <property type="entry name" value="AAA+_ATPase"/>
</dbReference>
<feature type="transmembrane region" description="Helical" evidence="13">
    <location>
        <begin position="1217"/>
        <end position="1237"/>
    </location>
</feature>
<sequence>MIAQIANLTTSHGLDPLFKAATGGGVTMISLASIVFVVAASLSAVFLLYGLVHARLYYRRAALVSLNLNDSTENGGLYVDQDGTATKKTMEETSDRPTRILLVVSSLCSTLFATAWMFRVGHIPSHHWQSIVLLCIWIMVAVQNIRIAWCSSSSLRFELGLLAAASTATLLFQCAFEAANASGTKSTHRSVLFLRALQTGFGFVTFLCLLSLRRRPVVFRHGRPVDAQFSVSAASRYSYSWVDSVLKTAREQGSLNDTDLPLLDASMGSRHLALRFRALSHPQQSLWKAIIRAHIWDFIRQWTICVFESVALFGPQICLYRLLSLLEKRDTDSVSNNDLWTWAAALVVSKLLHMFLQNWRLWIGWGILCTNVRTQLIALIYHKNINQPDAKDLGKKKDKKDEMNKVPSTPDAQPKETDALLPKTDGSDEPLTSEPETMDVNSTEKETKEDLGVITLLGTDVERIANFAAENIDFLGSFVKGVLGATFLFKLLGVWSTLAGLSLPFLFSPLTKLAGDRYTGAYSRMMQIRDRKTHLVTEVLQGMRQIKFAAMEEQWQDVIMKVRLEELNNQWRLNLWATLLTVIWLSVPVLIGATSLAIYAWLYQTLTASVAFTALATFTSLEYSLSVIPAALTELFNCRVSVRRVEELLNGPDKDDYVKESSTIILSDATFCWPSVSKLPSRFRLRDLSLEFPTGKLSVVIGKTGSGKSLLLAGLAGQAEIIEGSIYAPRSLQMLTEDAPISDNDWILPSVTALVSQIPWIENASIEANIRYGLPMNRERYSRVLDACALIQDLDSLDDGDQTEVGATGINISGGQRWRLTLARALYSRAKTLLLDDIFSAVDSHVGAHILNNAILGPLCKDRTLIIATHHAGLLMGVASVVVRLGEDGVLDSINYPSDYRSSAVAQSKQLQVPGVVSNDFMDRSSQKLGPTDVKETSTQEHSNVDTKSTPRKFVEDEARQVGAVKFRVFTRYASASGGLPHWILVFTTLVCFGGLKLAKSYWVKVWTQDLSEVRNTYSQDAAAESHRSLRVYLLVYIGISLLTVFILTVQMLAILSGVIRASTRLFKDMTSTVFQAKLRWIDTVPTGRLLNRFIGDFALIDTSIGPDMVWCLINGFTVVTIISSALVVSPVMIVPVVALATSALWVAGVFIPAARGTRRLESTSKSPIYDLFNTTVSGLATIRTFGKAEIYISQMCGLIDTYSRTTYYLKLTQQWLALRQGSLGCVFLLCIVIILVDSTTINASMAGFALSFALEYSRVAEITIKTFAGLELDMNATERVIEYTDIETEDIKGKEVAASWPSKGKIEVENLEVAYAPGLDPVLKGISFTIEAGKRVGVVGRTGSGKSTLTLALFRFLDTRKGTISIDGIDTSLLRLVDLRSRLSIIPQDPVLFTGTLRTNLDPWKKHSDVTLLETLRKVHLVRSANSGTATPANAPSSSSAGSGTATPTAAKQANVFTNLSHPISRGGLNLSQGQRQLVCLARAILSSPRVMVLDEATSAVDMATDALIQRSIREEFRDSTLLVIAHRLSTVADFDKVLVLGDGRVLEYGSPKDLYRVEGGTFRGMCEGSGEKEALRKQLTE</sequence>
<keyword evidence="9 13" id="KW-1133">Transmembrane helix</keyword>
<evidence type="ECO:0000256" key="13">
    <source>
        <dbReference type="SAM" id="Phobius"/>
    </source>
</evidence>
<feature type="domain" description="ABC transporter" evidence="14">
    <location>
        <begin position="1307"/>
        <end position="1569"/>
    </location>
</feature>
<evidence type="ECO:0000313" key="17">
    <source>
        <dbReference type="Proteomes" id="UP000327013"/>
    </source>
</evidence>
<dbReference type="GO" id="GO:0005524">
    <property type="term" value="F:ATP binding"/>
    <property type="evidence" value="ECO:0007669"/>
    <property type="project" value="UniProtKB-KW"/>
</dbReference>
<feature type="transmembrane region" description="Helical" evidence="13">
    <location>
        <begin position="487"/>
        <end position="507"/>
    </location>
</feature>
<dbReference type="SUPFAM" id="SSF52540">
    <property type="entry name" value="P-loop containing nucleoside triphosphate hydrolases"/>
    <property type="match status" value="2"/>
</dbReference>
<dbReference type="Pfam" id="PF00664">
    <property type="entry name" value="ABC_membrane"/>
    <property type="match status" value="2"/>
</dbReference>
<dbReference type="CDD" id="cd03244">
    <property type="entry name" value="ABCC_MRP_domain2"/>
    <property type="match status" value="1"/>
</dbReference>
<reference evidence="16 17" key="1">
    <citation type="submission" date="2019-06" db="EMBL/GenBank/DDBJ databases">
        <title>A chromosomal-level reference genome of Carpinus fangiana (Coryloideae, Betulaceae).</title>
        <authorList>
            <person name="Yang X."/>
            <person name="Wang Z."/>
            <person name="Zhang L."/>
            <person name="Hao G."/>
            <person name="Liu J."/>
            <person name="Yang Y."/>
        </authorList>
    </citation>
    <scope>NUCLEOTIDE SEQUENCE [LARGE SCALE GENOMIC DNA]</scope>
    <source>
        <strain evidence="16">Cfa_2016G</strain>
        <tissue evidence="16">Leaf</tissue>
    </source>
</reference>
<dbReference type="PROSITE" id="PS50929">
    <property type="entry name" value="ABC_TM1F"/>
    <property type="match status" value="2"/>
</dbReference>
<dbReference type="CDD" id="cd18596">
    <property type="entry name" value="ABC_6TM_VMR1_D1_like"/>
    <property type="match status" value="1"/>
</dbReference>
<dbReference type="EMBL" id="VIBQ01000012">
    <property type="protein sequence ID" value="KAB8343200.1"/>
    <property type="molecule type" value="Genomic_DNA"/>
</dbReference>
<dbReference type="InterPro" id="IPR003439">
    <property type="entry name" value="ABC_transporter-like_ATP-bd"/>
</dbReference>
<feature type="transmembrane region" description="Helical" evidence="13">
    <location>
        <begin position="1034"/>
        <end position="1060"/>
    </location>
</feature>
<feature type="region of interest" description="Disordered" evidence="12">
    <location>
        <begin position="923"/>
        <end position="949"/>
    </location>
</feature>
<dbReference type="SUPFAM" id="SSF90123">
    <property type="entry name" value="ABC transporter transmembrane region"/>
    <property type="match status" value="2"/>
</dbReference>
<dbReference type="PANTHER" id="PTHR24223:SF456">
    <property type="entry name" value="MULTIDRUG RESISTANCE-ASSOCIATED PROTEIN LETHAL(2)03659"/>
    <property type="match status" value="1"/>
</dbReference>
<protein>
    <recommendedName>
        <fullName evidence="3">ABC-type xenobiotic transporter</fullName>
        <ecNumber evidence="3">7.6.2.2</ecNumber>
    </recommendedName>
</protein>
<keyword evidence="17" id="KW-1185">Reference proteome</keyword>
<dbReference type="PROSITE" id="PS50893">
    <property type="entry name" value="ABC_TRANSPORTER_2"/>
    <property type="match status" value="2"/>
</dbReference>
<feature type="region of interest" description="Disordered" evidence="12">
    <location>
        <begin position="1428"/>
        <end position="1449"/>
    </location>
</feature>
<keyword evidence="6" id="KW-0677">Repeat</keyword>
<feature type="region of interest" description="Disordered" evidence="12">
    <location>
        <begin position="391"/>
        <end position="444"/>
    </location>
</feature>
<comment type="caution">
    <text evidence="16">The sequence shown here is derived from an EMBL/GenBank/DDBJ whole genome shotgun (WGS) entry which is preliminary data.</text>
</comment>
<dbReference type="GO" id="GO:0016887">
    <property type="term" value="F:ATP hydrolysis activity"/>
    <property type="evidence" value="ECO:0007669"/>
    <property type="project" value="InterPro"/>
</dbReference>
<dbReference type="CDD" id="cd03250">
    <property type="entry name" value="ABCC_MRP_domain1"/>
    <property type="match status" value="1"/>
</dbReference>
<feature type="domain" description="ABC transmembrane type-1" evidence="15">
    <location>
        <begin position="984"/>
        <end position="1255"/>
    </location>
</feature>
<feature type="domain" description="ABC transporter" evidence="14">
    <location>
        <begin position="664"/>
        <end position="912"/>
    </location>
</feature>
<keyword evidence="4" id="KW-0813">Transport</keyword>
<evidence type="ECO:0000256" key="5">
    <source>
        <dbReference type="ARBA" id="ARBA00022692"/>
    </source>
</evidence>
<evidence type="ECO:0000256" key="9">
    <source>
        <dbReference type="ARBA" id="ARBA00022989"/>
    </source>
</evidence>
<comment type="subcellular location">
    <subcellularLocation>
        <location evidence="1">Membrane</location>
        <topology evidence="1">Multi-pass membrane protein</topology>
    </subcellularLocation>
</comment>
<feature type="transmembrane region" description="Helical" evidence="13">
    <location>
        <begin position="1110"/>
        <end position="1128"/>
    </location>
</feature>
<name>A0A5N6KTK8_9ROSI</name>